<protein>
    <submittedName>
        <fullName evidence="2">EB1-like C-terminal motif</fullName>
    </submittedName>
</protein>
<evidence type="ECO:0000313" key="2">
    <source>
        <dbReference type="EMBL" id="DAF46077.1"/>
    </source>
</evidence>
<keyword evidence="1" id="KW-0812">Transmembrane</keyword>
<name>A0A8S5S4W6_9CAUD</name>
<keyword evidence="1" id="KW-1133">Transmembrane helix</keyword>
<accession>A0A8S5S4W6</accession>
<reference evidence="2" key="1">
    <citation type="journal article" date="2021" name="Proc. Natl. Acad. Sci. U.S.A.">
        <title>A Catalog of Tens of Thousands of Viruses from Human Metagenomes Reveals Hidden Associations with Chronic Diseases.</title>
        <authorList>
            <person name="Tisza M.J."/>
            <person name="Buck C.B."/>
        </authorList>
    </citation>
    <scope>NUCLEOTIDE SEQUENCE</scope>
    <source>
        <strain evidence="2">Ctm7X10</strain>
    </source>
</reference>
<dbReference type="EMBL" id="BK032530">
    <property type="protein sequence ID" value="DAF46077.1"/>
    <property type="molecule type" value="Genomic_DNA"/>
</dbReference>
<evidence type="ECO:0000256" key="1">
    <source>
        <dbReference type="SAM" id="Phobius"/>
    </source>
</evidence>
<proteinExistence type="predicted"/>
<sequence length="64" mass="7709">MSDFLIALFSLIGFVKVISFFCNWVARYLDRKEADREIRENELGDIYDKLKQIESLCQEIRKYQ</sequence>
<feature type="transmembrane region" description="Helical" evidence="1">
    <location>
        <begin position="6"/>
        <end position="26"/>
    </location>
</feature>
<organism evidence="2">
    <name type="scientific">Siphoviridae sp. ctm7X10</name>
    <dbReference type="NCBI Taxonomy" id="2827929"/>
    <lineage>
        <taxon>Viruses</taxon>
        <taxon>Duplodnaviria</taxon>
        <taxon>Heunggongvirae</taxon>
        <taxon>Uroviricota</taxon>
        <taxon>Caudoviricetes</taxon>
    </lineage>
</organism>
<keyword evidence="1" id="KW-0472">Membrane</keyword>